<dbReference type="InterPro" id="IPR008081">
    <property type="entry name" value="Cytoplasmic_FMR1-int"/>
</dbReference>
<reference evidence="2" key="1">
    <citation type="submission" date="2015-01" db="EMBL/GenBank/DDBJ databases">
        <authorList>
            <person name="Aksoy S."/>
            <person name="Warren W."/>
            <person name="Wilson R.K."/>
        </authorList>
    </citation>
    <scope>NUCLEOTIDE SEQUENCE [LARGE SCALE GENOMIC DNA]</scope>
    <source>
        <strain evidence="2">IAEA</strain>
    </source>
</reference>
<evidence type="ECO:0000313" key="1">
    <source>
        <dbReference type="EnsemblMetazoa" id="GPPI029155-PA"/>
    </source>
</evidence>
<keyword evidence="2" id="KW-1185">Reference proteome</keyword>
<dbReference type="GO" id="GO:0030833">
    <property type="term" value="P:regulation of actin filament polymerization"/>
    <property type="evidence" value="ECO:0007669"/>
    <property type="project" value="InterPro"/>
</dbReference>
<dbReference type="EnsemblMetazoa" id="GPPI029155-RA">
    <property type="protein sequence ID" value="GPPI029155-PA"/>
    <property type="gene ID" value="GPPI029155"/>
</dbReference>
<sequence>MLRKLGTAKICKYPFQYRDPTIQQSASLALLFGCDPFWNEPSLANGIIHVDECSKFHHLWFAICLLPVRGTEFTIEELFGEV</sequence>
<proteinExistence type="predicted"/>
<name>A0A1B0BGD3_9MUSC</name>
<protein>
    <submittedName>
        <fullName evidence="1">Uncharacterized protein</fullName>
    </submittedName>
</protein>
<dbReference type="Pfam" id="PF05994">
    <property type="entry name" value="FragX_IP"/>
    <property type="match status" value="1"/>
</dbReference>
<dbReference type="STRING" id="67801.A0A1B0BGD3"/>
<dbReference type="GO" id="GO:0031267">
    <property type="term" value="F:small GTPase binding"/>
    <property type="evidence" value="ECO:0007669"/>
    <property type="project" value="InterPro"/>
</dbReference>
<dbReference type="VEuPathDB" id="VectorBase:GPPI029155"/>
<dbReference type="EMBL" id="JXJN01013828">
    <property type="status" value="NOT_ANNOTATED_CDS"/>
    <property type="molecule type" value="Genomic_DNA"/>
</dbReference>
<organism evidence="1 2">
    <name type="scientific">Glossina palpalis gambiensis</name>
    <dbReference type="NCBI Taxonomy" id="67801"/>
    <lineage>
        <taxon>Eukaryota</taxon>
        <taxon>Metazoa</taxon>
        <taxon>Ecdysozoa</taxon>
        <taxon>Arthropoda</taxon>
        <taxon>Hexapoda</taxon>
        <taxon>Insecta</taxon>
        <taxon>Pterygota</taxon>
        <taxon>Neoptera</taxon>
        <taxon>Endopterygota</taxon>
        <taxon>Diptera</taxon>
        <taxon>Brachycera</taxon>
        <taxon>Muscomorpha</taxon>
        <taxon>Hippoboscoidea</taxon>
        <taxon>Glossinidae</taxon>
        <taxon>Glossina</taxon>
    </lineage>
</organism>
<evidence type="ECO:0000313" key="2">
    <source>
        <dbReference type="Proteomes" id="UP000092460"/>
    </source>
</evidence>
<dbReference type="AlphaFoldDB" id="A0A1B0BGD3"/>
<accession>A0A1B0BGD3</accession>
<dbReference type="PROSITE" id="PS51257">
    <property type="entry name" value="PROKAR_LIPOPROTEIN"/>
    <property type="match status" value="1"/>
</dbReference>
<dbReference type="Proteomes" id="UP000092460">
    <property type="component" value="Unassembled WGS sequence"/>
</dbReference>
<reference evidence="1" key="2">
    <citation type="submission" date="2020-05" db="UniProtKB">
        <authorList>
            <consortium name="EnsemblMetazoa"/>
        </authorList>
    </citation>
    <scope>IDENTIFICATION</scope>
    <source>
        <strain evidence="1">IAEA</strain>
    </source>
</reference>